<feature type="region of interest" description="Disordered" evidence="1">
    <location>
        <begin position="379"/>
        <end position="412"/>
    </location>
</feature>
<evidence type="ECO:0000256" key="2">
    <source>
        <dbReference type="SAM" id="Phobius"/>
    </source>
</evidence>
<keyword evidence="2" id="KW-0472">Membrane</keyword>
<comment type="caution">
    <text evidence="3">The sequence shown here is derived from an EMBL/GenBank/DDBJ whole genome shotgun (WGS) entry which is preliminary data.</text>
</comment>
<evidence type="ECO:0000313" key="4">
    <source>
        <dbReference type="Proteomes" id="UP000828390"/>
    </source>
</evidence>
<accession>A0A9D4NEU9</accession>
<feature type="transmembrane region" description="Helical" evidence="2">
    <location>
        <begin position="171"/>
        <end position="193"/>
    </location>
</feature>
<gene>
    <name evidence="3" type="ORF">DPMN_017523</name>
</gene>
<keyword evidence="2" id="KW-1133">Transmembrane helix</keyword>
<keyword evidence="2" id="KW-0812">Transmembrane</keyword>
<dbReference type="EMBL" id="JAIWYP010000001">
    <property type="protein sequence ID" value="KAH3893376.1"/>
    <property type="molecule type" value="Genomic_DNA"/>
</dbReference>
<feature type="transmembrane region" description="Helical" evidence="2">
    <location>
        <begin position="37"/>
        <end position="59"/>
    </location>
</feature>
<sequence length="412" mass="47148">MRCCVECRRPKCSDVDLSHNRPIDFVSSQFFTPWFGLVWNILWCIYFVVCLLLDTLYFHGSDVRGYWLVPLFNWTYVISCLTLMAEVTVRFMSLINARCSQTGSQASMTIALKLCWVLFNINNTASVVNTILHSVIIKDVVGPSAINKVILTSIYTITNAAIVSQTPVKIFLFYQPFLFIICYFVFSAIYQYYGQDSPFGYYTDWTYPRKSGIVLVTCILAIPLIHLLFFAVHKLRILLHDKYFLHKNGSGNGHKNTSENGTAVKYDRQITTTDVVLDESQDGDLVDVTPDAKDDIGLKSHEITQEREISNIYNSRLFKSESDLRDYRLKNGLYCDFATSSFVVHPRRMSDACHNKSGHLLYNAAISRVIVVKKFPHEDDETEEDMESVTSDCDKDYKESTRSIEDDCPVVL</sequence>
<reference evidence="3" key="1">
    <citation type="journal article" date="2019" name="bioRxiv">
        <title>The Genome of the Zebra Mussel, Dreissena polymorpha: A Resource for Invasive Species Research.</title>
        <authorList>
            <person name="McCartney M.A."/>
            <person name="Auch B."/>
            <person name="Kono T."/>
            <person name="Mallez S."/>
            <person name="Zhang Y."/>
            <person name="Obille A."/>
            <person name="Becker A."/>
            <person name="Abrahante J.E."/>
            <person name="Garbe J."/>
            <person name="Badalamenti J.P."/>
            <person name="Herman A."/>
            <person name="Mangelson H."/>
            <person name="Liachko I."/>
            <person name="Sullivan S."/>
            <person name="Sone E.D."/>
            <person name="Koren S."/>
            <person name="Silverstein K.A.T."/>
            <person name="Beckman K.B."/>
            <person name="Gohl D.M."/>
        </authorList>
    </citation>
    <scope>NUCLEOTIDE SEQUENCE</scope>
    <source>
        <strain evidence="3">Duluth1</strain>
        <tissue evidence="3">Whole animal</tissue>
    </source>
</reference>
<evidence type="ECO:0000313" key="3">
    <source>
        <dbReference type="EMBL" id="KAH3893376.1"/>
    </source>
</evidence>
<proteinExistence type="predicted"/>
<dbReference type="PANTHER" id="PTHR12242">
    <property type="entry name" value="OS02G0130600 PROTEIN-RELATED"/>
    <property type="match status" value="1"/>
</dbReference>
<feature type="transmembrane region" description="Helical" evidence="2">
    <location>
        <begin position="213"/>
        <end position="232"/>
    </location>
</feature>
<reference evidence="3" key="2">
    <citation type="submission" date="2020-11" db="EMBL/GenBank/DDBJ databases">
        <authorList>
            <person name="McCartney M.A."/>
            <person name="Auch B."/>
            <person name="Kono T."/>
            <person name="Mallez S."/>
            <person name="Becker A."/>
            <person name="Gohl D.M."/>
            <person name="Silverstein K.A.T."/>
            <person name="Koren S."/>
            <person name="Bechman K.B."/>
            <person name="Herman A."/>
            <person name="Abrahante J.E."/>
            <person name="Garbe J."/>
        </authorList>
    </citation>
    <scope>NUCLEOTIDE SEQUENCE</scope>
    <source>
        <strain evidence="3">Duluth1</strain>
        <tissue evidence="3">Whole animal</tissue>
    </source>
</reference>
<name>A0A9D4NEU9_DREPO</name>
<dbReference type="OrthoDB" id="419711at2759"/>
<feature type="transmembrane region" description="Helical" evidence="2">
    <location>
        <begin position="65"/>
        <end position="85"/>
    </location>
</feature>
<organism evidence="3 4">
    <name type="scientific">Dreissena polymorpha</name>
    <name type="common">Zebra mussel</name>
    <name type="synonym">Mytilus polymorpha</name>
    <dbReference type="NCBI Taxonomy" id="45954"/>
    <lineage>
        <taxon>Eukaryota</taxon>
        <taxon>Metazoa</taxon>
        <taxon>Spiralia</taxon>
        <taxon>Lophotrochozoa</taxon>
        <taxon>Mollusca</taxon>
        <taxon>Bivalvia</taxon>
        <taxon>Autobranchia</taxon>
        <taxon>Heteroconchia</taxon>
        <taxon>Euheterodonta</taxon>
        <taxon>Imparidentia</taxon>
        <taxon>Neoheterodontei</taxon>
        <taxon>Myida</taxon>
        <taxon>Dreissenoidea</taxon>
        <taxon>Dreissenidae</taxon>
        <taxon>Dreissena</taxon>
    </lineage>
</organism>
<dbReference type="PANTHER" id="PTHR12242:SF1">
    <property type="entry name" value="MYND-TYPE DOMAIN-CONTAINING PROTEIN"/>
    <property type="match status" value="1"/>
</dbReference>
<keyword evidence="4" id="KW-1185">Reference proteome</keyword>
<dbReference type="GO" id="GO:0016020">
    <property type="term" value="C:membrane"/>
    <property type="evidence" value="ECO:0007669"/>
    <property type="project" value="TreeGrafter"/>
</dbReference>
<evidence type="ECO:0000256" key="1">
    <source>
        <dbReference type="SAM" id="MobiDB-lite"/>
    </source>
</evidence>
<feature type="compositionally biased region" description="Basic and acidic residues" evidence="1">
    <location>
        <begin position="392"/>
        <end position="405"/>
    </location>
</feature>
<protein>
    <submittedName>
        <fullName evidence="3">Uncharacterized protein</fullName>
    </submittedName>
</protein>
<dbReference type="AlphaFoldDB" id="A0A9D4NEU9"/>
<dbReference type="Proteomes" id="UP000828390">
    <property type="component" value="Unassembled WGS sequence"/>
</dbReference>